<proteinExistence type="inferred from homology"/>
<dbReference type="GO" id="GO:0005737">
    <property type="term" value="C:cytoplasm"/>
    <property type="evidence" value="ECO:0007669"/>
    <property type="project" value="TreeGrafter"/>
</dbReference>
<evidence type="ECO:0000256" key="7">
    <source>
        <dbReference type="ARBA" id="ARBA00048743"/>
    </source>
</evidence>
<evidence type="ECO:0000259" key="9">
    <source>
        <dbReference type="Pfam" id="PF02223"/>
    </source>
</evidence>
<keyword evidence="6 8" id="KW-0067">ATP-binding</keyword>
<dbReference type="AlphaFoldDB" id="A0A0G1F1H5"/>
<dbReference type="EMBL" id="LCEW01000001">
    <property type="protein sequence ID" value="KKS80668.1"/>
    <property type="molecule type" value="Genomic_DNA"/>
</dbReference>
<dbReference type="PANTHER" id="PTHR10344">
    <property type="entry name" value="THYMIDYLATE KINASE"/>
    <property type="match status" value="1"/>
</dbReference>
<feature type="domain" description="Thymidylate kinase-like" evidence="9">
    <location>
        <begin position="5"/>
        <end position="176"/>
    </location>
</feature>
<keyword evidence="4 8" id="KW-0547">Nucleotide-binding</keyword>
<dbReference type="InterPro" id="IPR027417">
    <property type="entry name" value="P-loop_NTPase"/>
</dbReference>
<dbReference type="EC" id="2.7.4.9" evidence="8"/>
<comment type="similarity">
    <text evidence="1 8">Belongs to the thymidylate kinase family.</text>
</comment>
<keyword evidence="2 8" id="KW-0808">Transferase</keyword>
<dbReference type="PANTHER" id="PTHR10344:SF4">
    <property type="entry name" value="UMP-CMP KINASE 2, MITOCHONDRIAL"/>
    <property type="match status" value="1"/>
</dbReference>
<evidence type="ECO:0000256" key="6">
    <source>
        <dbReference type="ARBA" id="ARBA00022840"/>
    </source>
</evidence>
<dbReference type="HAMAP" id="MF_00165">
    <property type="entry name" value="Thymidylate_kinase"/>
    <property type="match status" value="1"/>
</dbReference>
<protein>
    <recommendedName>
        <fullName evidence="8">Thymidylate kinase</fullName>
        <ecNumber evidence="8">2.7.4.9</ecNumber>
    </recommendedName>
    <alternativeName>
        <fullName evidence="8">dTMP kinase</fullName>
    </alternativeName>
</protein>
<evidence type="ECO:0000313" key="11">
    <source>
        <dbReference type="Proteomes" id="UP000034213"/>
    </source>
</evidence>
<evidence type="ECO:0000256" key="2">
    <source>
        <dbReference type="ARBA" id="ARBA00022679"/>
    </source>
</evidence>
<dbReference type="GO" id="GO:0006235">
    <property type="term" value="P:dTTP biosynthetic process"/>
    <property type="evidence" value="ECO:0007669"/>
    <property type="project" value="UniProtKB-UniRule"/>
</dbReference>
<dbReference type="PATRIC" id="fig|1618369.3.peg.19"/>
<dbReference type="CDD" id="cd01672">
    <property type="entry name" value="TMPK"/>
    <property type="match status" value="1"/>
</dbReference>
<keyword evidence="3 8" id="KW-0545">Nucleotide biosynthesis</keyword>
<dbReference type="SUPFAM" id="SSF52540">
    <property type="entry name" value="P-loop containing nucleoside triphosphate hydrolases"/>
    <property type="match status" value="1"/>
</dbReference>
<reference evidence="10 11" key="1">
    <citation type="journal article" date="2015" name="Nature">
        <title>rRNA introns, odd ribosomes, and small enigmatic genomes across a large radiation of phyla.</title>
        <authorList>
            <person name="Brown C.T."/>
            <person name="Hug L.A."/>
            <person name="Thomas B.C."/>
            <person name="Sharon I."/>
            <person name="Castelle C.J."/>
            <person name="Singh A."/>
            <person name="Wilkins M.J."/>
            <person name="Williams K.H."/>
            <person name="Banfield J.F."/>
        </authorList>
    </citation>
    <scope>NUCLEOTIDE SEQUENCE [LARGE SCALE GENOMIC DNA]</scope>
</reference>
<evidence type="ECO:0000256" key="5">
    <source>
        <dbReference type="ARBA" id="ARBA00022777"/>
    </source>
</evidence>
<comment type="caution">
    <text evidence="10">The sequence shown here is derived from an EMBL/GenBank/DDBJ whole genome shotgun (WGS) entry which is preliminary data.</text>
</comment>
<sequence>MLIVFEGIDGSGKSTQVKLLKADCRLAFPRYDQFFGKIIKYLLHLKYGQKINPYVLAFLFATDRFFAKPLIKSWLKDGKTVVLDRYTGSSQAHQGAKFSGRQQREIIEWIDWLENKFFKLPQADKVIYLNVQPQMAKKLMRSRQKDAAEKDFDYQQKTYQLYCQLAKTQKWQIINCVKNNRLRPPKEIHEDIRSGLG</sequence>
<dbReference type="Gene3D" id="3.40.50.300">
    <property type="entry name" value="P-loop containing nucleotide triphosphate hydrolases"/>
    <property type="match status" value="1"/>
</dbReference>
<dbReference type="Pfam" id="PF02223">
    <property type="entry name" value="Thymidylate_kin"/>
    <property type="match status" value="1"/>
</dbReference>
<keyword evidence="5 8" id="KW-0418">Kinase</keyword>
<feature type="binding site" evidence="8">
    <location>
        <begin position="7"/>
        <end position="14"/>
    </location>
    <ligand>
        <name>ATP</name>
        <dbReference type="ChEBI" id="CHEBI:30616"/>
    </ligand>
</feature>
<evidence type="ECO:0000256" key="8">
    <source>
        <dbReference type="HAMAP-Rule" id="MF_00165"/>
    </source>
</evidence>
<gene>
    <name evidence="8" type="primary">tmk</name>
    <name evidence="10" type="ORF">UV54_C0001G0018</name>
</gene>
<evidence type="ECO:0000313" key="10">
    <source>
        <dbReference type="EMBL" id="KKS80668.1"/>
    </source>
</evidence>
<dbReference type="GO" id="GO:0004798">
    <property type="term" value="F:dTMP kinase activity"/>
    <property type="evidence" value="ECO:0007669"/>
    <property type="project" value="UniProtKB-UniRule"/>
</dbReference>
<comment type="catalytic activity">
    <reaction evidence="7 8">
        <text>dTMP + ATP = dTDP + ADP</text>
        <dbReference type="Rhea" id="RHEA:13517"/>
        <dbReference type="ChEBI" id="CHEBI:30616"/>
        <dbReference type="ChEBI" id="CHEBI:58369"/>
        <dbReference type="ChEBI" id="CHEBI:63528"/>
        <dbReference type="ChEBI" id="CHEBI:456216"/>
        <dbReference type="EC" id="2.7.4.9"/>
    </reaction>
</comment>
<dbReference type="NCBIfam" id="TIGR00041">
    <property type="entry name" value="DTMP_kinase"/>
    <property type="match status" value="1"/>
</dbReference>
<dbReference type="GO" id="GO:0005524">
    <property type="term" value="F:ATP binding"/>
    <property type="evidence" value="ECO:0007669"/>
    <property type="project" value="UniProtKB-UniRule"/>
</dbReference>
<dbReference type="GO" id="GO:0006233">
    <property type="term" value="P:dTDP biosynthetic process"/>
    <property type="evidence" value="ECO:0007669"/>
    <property type="project" value="InterPro"/>
</dbReference>
<evidence type="ECO:0000256" key="4">
    <source>
        <dbReference type="ARBA" id="ARBA00022741"/>
    </source>
</evidence>
<evidence type="ECO:0000256" key="3">
    <source>
        <dbReference type="ARBA" id="ARBA00022727"/>
    </source>
</evidence>
<dbReference type="GO" id="GO:0006227">
    <property type="term" value="P:dUDP biosynthetic process"/>
    <property type="evidence" value="ECO:0007669"/>
    <property type="project" value="TreeGrafter"/>
</dbReference>
<accession>A0A0G1F1H5</accession>
<comment type="function">
    <text evidence="8">Phosphorylation of dTMP to form dTDP in both de novo and salvage pathways of dTTP synthesis.</text>
</comment>
<name>A0A0G1F1H5_9BACT</name>
<dbReference type="InterPro" id="IPR018094">
    <property type="entry name" value="Thymidylate_kinase"/>
</dbReference>
<dbReference type="Proteomes" id="UP000034213">
    <property type="component" value="Unassembled WGS sequence"/>
</dbReference>
<organism evidence="10 11">
    <name type="scientific">Candidatus Beckwithbacteria bacterium GW2011_GWA2_43_10</name>
    <dbReference type="NCBI Taxonomy" id="1618369"/>
    <lineage>
        <taxon>Bacteria</taxon>
        <taxon>Candidatus Beckwithiibacteriota</taxon>
    </lineage>
</organism>
<dbReference type="STRING" id="1618369.UV54_C0001G0018"/>
<dbReference type="InterPro" id="IPR039430">
    <property type="entry name" value="Thymidylate_kin-like_dom"/>
</dbReference>
<evidence type="ECO:0000256" key="1">
    <source>
        <dbReference type="ARBA" id="ARBA00009776"/>
    </source>
</evidence>